<dbReference type="OrthoDB" id="7202514at2"/>
<dbReference type="AlphaFoldDB" id="A0A242NEZ2"/>
<dbReference type="EMBL" id="NART01000088">
    <property type="protein sequence ID" value="OTQ08393.1"/>
    <property type="molecule type" value="Genomic_DNA"/>
</dbReference>
<evidence type="ECO:0000256" key="1">
    <source>
        <dbReference type="SAM" id="SignalP"/>
    </source>
</evidence>
<accession>A0A242NEZ2</accession>
<protein>
    <submittedName>
        <fullName evidence="2">Uncharacterized protein</fullName>
    </submittedName>
</protein>
<reference evidence="4 5" key="1">
    <citation type="submission" date="2017-03" db="EMBL/GenBank/DDBJ databases">
        <title>Comparative genomics of honeybee gut symbionts reveal geographically distinct and subgroup specific antibiotic resistance.</title>
        <authorList>
            <person name="Ludvigsen J."/>
            <person name="Porcellato D."/>
            <person name="Labee-Lund T.M."/>
            <person name="Amdam G.V."/>
            <person name="Rudi K."/>
        </authorList>
    </citation>
    <scope>NUCLEOTIDE SEQUENCE [LARGE SCALE GENOMIC DNA]</scope>
    <source>
        <strain evidence="2 5">A-7-12</strain>
        <strain evidence="3 4">A-9-12</strain>
    </source>
</reference>
<dbReference type="Proteomes" id="UP000194800">
    <property type="component" value="Unassembled WGS sequence"/>
</dbReference>
<organism evidence="2 5">
    <name type="scientific">Gilliamella apicola</name>
    <dbReference type="NCBI Taxonomy" id="1196095"/>
    <lineage>
        <taxon>Bacteria</taxon>
        <taxon>Pseudomonadati</taxon>
        <taxon>Pseudomonadota</taxon>
        <taxon>Gammaproteobacteria</taxon>
        <taxon>Orbales</taxon>
        <taxon>Orbaceae</taxon>
        <taxon>Gilliamella</taxon>
    </lineage>
</organism>
<keyword evidence="1" id="KW-0732">Signal</keyword>
<feature type="signal peptide" evidence="1">
    <location>
        <begin position="1"/>
        <end position="21"/>
    </location>
</feature>
<feature type="chain" id="PRO_5012715356" evidence="1">
    <location>
        <begin position="22"/>
        <end position="241"/>
    </location>
</feature>
<dbReference type="EMBL" id="NARP01000032">
    <property type="protein sequence ID" value="OTP98400.1"/>
    <property type="molecule type" value="Genomic_DNA"/>
</dbReference>
<dbReference type="RefSeq" id="WP_086307594.1">
    <property type="nucleotide sequence ID" value="NZ_MZNE01000032.1"/>
</dbReference>
<evidence type="ECO:0000313" key="3">
    <source>
        <dbReference type="EMBL" id="OTQ08393.1"/>
    </source>
</evidence>
<dbReference type="Proteomes" id="UP000194977">
    <property type="component" value="Unassembled WGS sequence"/>
</dbReference>
<gene>
    <name evidence="3" type="ORF">B6C91_12555</name>
    <name evidence="2" type="ORF">B6D08_11265</name>
</gene>
<sequence>MKNTQKLLLLITLSFPMVSSADCEKWIDYLLEKYHSSRESDKAICKIWPADESKTIVVLPFPNDIEGTIFYDVDVLLVDTQSGELIAHNWQQNAFVSDAIELNNFEIDTARYQLNNESRAFGVRANSANRSRYVPISQQVINLYVQQNEKLNLVVNNLMLNNSGGEWYDCDGEYNSRNAVLLLGKNTTNNYKDLIVSYNEQKEIGKKNSEGECIEEITKSAKRKYTLHYNGVEYPLPKPVY</sequence>
<evidence type="ECO:0000313" key="5">
    <source>
        <dbReference type="Proteomes" id="UP000194977"/>
    </source>
</evidence>
<evidence type="ECO:0000313" key="2">
    <source>
        <dbReference type="EMBL" id="OTP98400.1"/>
    </source>
</evidence>
<name>A0A242NEZ2_9GAMM</name>
<keyword evidence="4" id="KW-1185">Reference proteome</keyword>
<evidence type="ECO:0000313" key="4">
    <source>
        <dbReference type="Proteomes" id="UP000194800"/>
    </source>
</evidence>
<comment type="caution">
    <text evidence="2">The sequence shown here is derived from an EMBL/GenBank/DDBJ whole genome shotgun (WGS) entry which is preliminary data.</text>
</comment>
<proteinExistence type="predicted"/>